<dbReference type="AlphaFoldDB" id="B3S0B9"/>
<dbReference type="EMBL" id="DS985246">
    <property type="protein sequence ID" value="EDV23986.1"/>
    <property type="molecule type" value="Genomic_DNA"/>
</dbReference>
<keyword evidence="1" id="KW-0472">Membrane</keyword>
<evidence type="ECO:0000313" key="3">
    <source>
        <dbReference type="Proteomes" id="UP000009022"/>
    </source>
</evidence>
<name>B3S0B9_TRIAD</name>
<proteinExistence type="predicted"/>
<sequence length="133" mass="14295">MATCSRKLASSIKVLCGIAVLFSLVQLVITAISFTKPCPIGLYFTSYTQYGNGFWVGGPIFLLSAFITYVAQHSYFSTRRVVCVKAAAYLCVACIIGGVVKKQPISSYENSARTSNTLEKDSEAGIQDANATT</sequence>
<organism evidence="2 3">
    <name type="scientific">Trichoplax adhaerens</name>
    <name type="common">Trichoplax reptans</name>
    <dbReference type="NCBI Taxonomy" id="10228"/>
    <lineage>
        <taxon>Eukaryota</taxon>
        <taxon>Metazoa</taxon>
        <taxon>Placozoa</taxon>
        <taxon>Uniplacotomia</taxon>
        <taxon>Trichoplacea</taxon>
        <taxon>Trichoplacidae</taxon>
        <taxon>Trichoplax</taxon>
    </lineage>
</organism>
<feature type="transmembrane region" description="Helical" evidence="1">
    <location>
        <begin position="12"/>
        <end position="34"/>
    </location>
</feature>
<dbReference type="Proteomes" id="UP000009022">
    <property type="component" value="Unassembled WGS sequence"/>
</dbReference>
<dbReference type="InParanoid" id="B3S0B9"/>
<dbReference type="KEGG" id="tad:TRIADDRAFT_57758"/>
<keyword evidence="1" id="KW-1133">Transmembrane helix</keyword>
<keyword evidence="3" id="KW-1185">Reference proteome</keyword>
<reference evidence="2 3" key="1">
    <citation type="journal article" date="2008" name="Nature">
        <title>The Trichoplax genome and the nature of placozoans.</title>
        <authorList>
            <person name="Srivastava M."/>
            <person name="Begovic E."/>
            <person name="Chapman J."/>
            <person name="Putnam N.H."/>
            <person name="Hellsten U."/>
            <person name="Kawashima T."/>
            <person name="Kuo A."/>
            <person name="Mitros T."/>
            <person name="Salamov A."/>
            <person name="Carpenter M.L."/>
            <person name="Signorovitch A.Y."/>
            <person name="Moreno M.A."/>
            <person name="Kamm K."/>
            <person name="Grimwood J."/>
            <person name="Schmutz J."/>
            <person name="Shapiro H."/>
            <person name="Grigoriev I.V."/>
            <person name="Buss L.W."/>
            <person name="Schierwater B."/>
            <person name="Dellaporta S.L."/>
            <person name="Rokhsar D.S."/>
        </authorList>
    </citation>
    <scope>NUCLEOTIDE SEQUENCE [LARGE SCALE GENOMIC DNA]</scope>
    <source>
        <strain evidence="2 3">Grell-BS-1999</strain>
    </source>
</reference>
<keyword evidence="1" id="KW-0812">Transmembrane</keyword>
<dbReference type="GeneID" id="6754724"/>
<dbReference type="HOGENOM" id="CLU_1909342_0_0_1"/>
<evidence type="ECO:0000256" key="1">
    <source>
        <dbReference type="SAM" id="Phobius"/>
    </source>
</evidence>
<accession>B3S0B9</accession>
<dbReference type="CTD" id="6754724"/>
<protein>
    <submittedName>
        <fullName evidence="2">Uncharacterized protein</fullName>
    </submittedName>
</protein>
<gene>
    <name evidence="2" type="ORF">TRIADDRAFT_57758</name>
</gene>
<feature type="transmembrane region" description="Helical" evidence="1">
    <location>
        <begin position="83"/>
        <end position="100"/>
    </location>
</feature>
<dbReference type="RefSeq" id="XP_002113512.1">
    <property type="nucleotide sequence ID" value="XM_002113476.1"/>
</dbReference>
<evidence type="ECO:0000313" key="2">
    <source>
        <dbReference type="EMBL" id="EDV23986.1"/>
    </source>
</evidence>
<dbReference type="PhylomeDB" id="B3S0B9"/>
<feature type="transmembrane region" description="Helical" evidence="1">
    <location>
        <begin position="54"/>
        <end position="71"/>
    </location>
</feature>